<sequence length="183" mass="18914">MEGGTLGHYLYHVSFRLGTTRKQAGSAEAFEKIDRDYVINAAKAAKSADSSHRQRLVYLSSGAANASSPFPYLKSKGLTERGLASLGYSDFIAVQAGVLVGAERSETRIPEAVVGWVTGALSYVGLALDINVATPGRSIVTAGKLGTAGLPKSVGATQAPAHEGASAYTLISNTGAIALSKEN</sequence>
<dbReference type="GO" id="GO:0005741">
    <property type="term" value="C:mitochondrial outer membrane"/>
    <property type="evidence" value="ECO:0007669"/>
    <property type="project" value="UniProtKB-SubCell"/>
</dbReference>
<evidence type="ECO:0000256" key="2">
    <source>
        <dbReference type="ARBA" id="ARBA00006617"/>
    </source>
</evidence>
<gene>
    <name evidence="3" type="ORF">RSOL_015480</name>
</gene>
<evidence type="ECO:0000313" key="3">
    <source>
        <dbReference type="EMBL" id="EUC53677.1"/>
    </source>
</evidence>
<protein>
    <submittedName>
        <fullName evidence="3">Fmp52 protein</fullName>
    </submittedName>
</protein>
<feature type="non-terminal residue" evidence="3">
    <location>
        <position position="183"/>
    </location>
</feature>
<dbReference type="SUPFAM" id="SSF51735">
    <property type="entry name" value="NAD(P)-binding Rossmann-fold domains"/>
    <property type="match status" value="1"/>
</dbReference>
<dbReference type="Gene3D" id="3.40.50.720">
    <property type="entry name" value="NAD(P)-binding Rossmann-like Domain"/>
    <property type="match status" value="1"/>
</dbReference>
<dbReference type="GO" id="GO:0051170">
    <property type="term" value="P:import into nucleus"/>
    <property type="evidence" value="ECO:0007669"/>
    <property type="project" value="TreeGrafter"/>
</dbReference>
<comment type="caution">
    <text evidence="3">The sequence shown here is derived from an EMBL/GenBank/DDBJ whole genome shotgun (WGS) entry which is preliminary data.</text>
</comment>
<proteinExistence type="inferred from homology"/>
<comment type="similarity">
    <text evidence="2">Belongs to the FMP52 family.</text>
</comment>
<evidence type="ECO:0000313" key="4">
    <source>
        <dbReference type="Proteomes" id="UP000030108"/>
    </source>
</evidence>
<comment type="subcellular location">
    <subcellularLocation>
        <location evidence="1">Mitochondrion outer membrane</location>
        <topology evidence="1">Peripheral membrane protein</topology>
    </subcellularLocation>
</comment>
<dbReference type="PANTHER" id="PTHR14097">
    <property type="entry name" value="OXIDOREDUCTASE HTATIP2"/>
    <property type="match status" value="1"/>
</dbReference>
<dbReference type="Proteomes" id="UP000030108">
    <property type="component" value="Unassembled WGS sequence"/>
</dbReference>
<accession>X8IVH7</accession>
<name>X8IVH7_9AGAM</name>
<organism evidence="3 4">
    <name type="scientific">Rhizoctonia solani AG-3 Rhs1AP</name>
    <dbReference type="NCBI Taxonomy" id="1086054"/>
    <lineage>
        <taxon>Eukaryota</taxon>
        <taxon>Fungi</taxon>
        <taxon>Dikarya</taxon>
        <taxon>Basidiomycota</taxon>
        <taxon>Agaricomycotina</taxon>
        <taxon>Agaricomycetes</taxon>
        <taxon>Cantharellales</taxon>
        <taxon>Ceratobasidiaceae</taxon>
        <taxon>Rhizoctonia</taxon>
    </lineage>
</organism>
<dbReference type="PANTHER" id="PTHR14097:SF7">
    <property type="entry name" value="OXIDOREDUCTASE HTATIP2"/>
    <property type="match status" value="1"/>
</dbReference>
<dbReference type="OrthoDB" id="430436at2759"/>
<dbReference type="InterPro" id="IPR036291">
    <property type="entry name" value="NAD(P)-bd_dom_sf"/>
</dbReference>
<reference evidence="4" key="1">
    <citation type="journal article" date="2014" name="Genome Announc.">
        <title>Draft genome sequence of the plant-pathogenic soil fungus Rhizoctonia solani anastomosis group 3 strain Rhs1AP.</title>
        <authorList>
            <person name="Cubeta M.A."/>
            <person name="Thomas E."/>
            <person name="Dean R.A."/>
            <person name="Jabaji S."/>
            <person name="Neate S.M."/>
            <person name="Tavantzis S."/>
            <person name="Toda T."/>
            <person name="Vilgalys R."/>
            <person name="Bharathan N."/>
            <person name="Fedorova-Abrams N."/>
            <person name="Pakala S.B."/>
            <person name="Pakala S.M."/>
            <person name="Zafar N."/>
            <person name="Joardar V."/>
            <person name="Losada L."/>
            <person name="Nierman W.C."/>
        </authorList>
    </citation>
    <scope>NUCLEOTIDE SEQUENCE [LARGE SCALE GENOMIC DNA]</scope>
    <source>
        <strain evidence="4">AG-3</strain>
    </source>
</reference>
<evidence type="ECO:0000256" key="1">
    <source>
        <dbReference type="ARBA" id="ARBA00004450"/>
    </source>
</evidence>
<dbReference type="AlphaFoldDB" id="X8IVH7"/>
<dbReference type="EMBL" id="JATN01000322">
    <property type="protein sequence ID" value="EUC53677.1"/>
    <property type="molecule type" value="Genomic_DNA"/>
</dbReference>